<dbReference type="Proteomes" id="UP000095287">
    <property type="component" value="Unplaced"/>
</dbReference>
<dbReference type="WBParaSite" id="L893_g12370.t1">
    <property type="protein sequence ID" value="L893_g12370.t1"/>
    <property type="gene ID" value="L893_g12370"/>
</dbReference>
<sequence length="74" mass="8536">MEKNQSVSSSIEIEDSVLKWTHLFPCRLPESPYVTAEWPRAVARKTETDHWMSSRHLTLSRRSFGTMLKKGTTA</sequence>
<evidence type="ECO:0000313" key="2">
    <source>
        <dbReference type="WBParaSite" id="L893_g12370.t1"/>
    </source>
</evidence>
<protein>
    <submittedName>
        <fullName evidence="2">Uncharacterized protein</fullName>
    </submittedName>
</protein>
<evidence type="ECO:0000313" key="1">
    <source>
        <dbReference type="Proteomes" id="UP000095287"/>
    </source>
</evidence>
<dbReference type="AlphaFoldDB" id="A0A1I7Y3Z2"/>
<proteinExistence type="predicted"/>
<name>A0A1I7Y3Z2_9BILA</name>
<keyword evidence="1" id="KW-1185">Reference proteome</keyword>
<accession>A0A1I7Y3Z2</accession>
<organism evidence="1 2">
    <name type="scientific">Steinernema glaseri</name>
    <dbReference type="NCBI Taxonomy" id="37863"/>
    <lineage>
        <taxon>Eukaryota</taxon>
        <taxon>Metazoa</taxon>
        <taxon>Ecdysozoa</taxon>
        <taxon>Nematoda</taxon>
        <taxon>Chromadorea</taxon>
        <taxon>Rhabditida</taxon>
        <taxon>Tylenchina</taxon>
        <taxon>Panagrolaimomorpha</taxon>
        <taxon>Strongyloidoidea</taxon>
        <taxon>Steinernematidae</taxon>
        <taxon>Steinernema</taxon>
    </lineage>
</organism>
<reference evidence="2" key="1">
    <citation type="submission" date="2016-11" db="UniProtKB">
        <authorList>
            <consortium name="WormBaseParasite"/>
        </authorList>
    </citation>
    <scope>IDENTIFICATION</scope>
</reference>